<proteinExistence type="predicted"/>
<sequence length="162" mass="18256">MDKRFIEEQDVIFNAKPDAVPYNYRISYKVAQVCLILAKSCWGKSGCLPIKLHMISFALCSKEAMDKLLIFTQSEYAEVPIVRFDPAVNSAVTFGIADGLIFQGQNGKYALTDKGRFFVSKIEKESTVLSAEKKDLSLLSTKLTDAKIKQLSDIWRNIYAED</sequence>
<protein>
    <submittedName>
        <fullName evidence="1">Uncharacterized protein</fullName>
    </submittedName>
</protein>
<name>A0ABT1ED47_9FIRM</name>
<accession>A0ABT1ED47</accession>
<evidence type="ECO:0000313" key="1">
    <source>
        <dbReference type="EMBL" id="MCP1102771.1"/>
    </source>
</evidence>
<organism evidence="1 2">
    <name type="scientific">Aequitasia blattaphilus</name>
    <dbReference type="NCBI Taxonomy" id="2949332"/>
    <lineage>
        <taxon>Bacteria</taxon>
        <taxon>Bacillati</taxon>
        <taxon>Bacillota</taxon>
        <taxon>Clostridia</taxon>
        <taxon>Lachnospirales</taxon>
        <taxon>Lachnospiraceae</taxon>
        <taxon>Aequitasia</taxon>
    </lineage>
</organism>
<gene>
    <name evidence="1" type="ORF">NK125_10110</name>
</gene>
<dbReference type="EMBL" id="JAMZFW010000013">
    <property type="protein sequence ID" value="MCP1102771.1"/>
    <property type="molecule type" value="Genomic_DNA"/>
</dbReference>
<reference evidence="1 2" key="1">
    <citation type="journal article" date="2022" name="Genome Biol. Evol.">
        <title>Host diet, physiology and behaviors set the stage for Lachnospiraceae cladogenesis.</title>
        <authorList>
            <person name="Vera-Ponce De Leon A."/>
            <person name="Schneider M."/>
            <person name="Jahnes B.C."/>
            <person name="Sadowski V."/>
            <person name="Camuy-Velez L.A."/>
            <person name="Duan J."/>
            <person name="Sabree Z.L."/>
        </authorList>
    </citation>
    <scope>NUCLEOTIDE SEQUENCE [LARGE SCALE GENOMIC DNA]</scope>
    <source>
        <strain evidence="1 2">PAL113</strain>
    </source>
</reference>
<evidence type="ECO:0000313" key="2">
    <source>
        <dbReference type="Proteomes" id="UP001523566"/>
    </source>
</evidence>
<dbReference type="RefSeq" id="WP_262066557.1">
    <property type="nucleotide sequence ID" value="NZ_JAMXOD010000013.1"/>
</dbReference>
<keyword evidence="2" id="KW-1185">Reference proteome</keyword>
<dbReference type="Proteomes" id="UP001523566">
    <property type="component" value="Unassembled WGS sequence"/>
</dbReference>
<comment type="caution">
    <text evidence="1">The sequence shown here is derived from an EMBL/GenBank/DDBJ whole genome shotgun (WGS) entry which is preliminary data.</text>
</comment>